<dbReference type="SMART" id="SM00421">
    <property type="entry name" value="HTH_LUXR"/>
    <property type="match status" value="1"/>
</dbReference>
<evidence type="ECO:0000256" key="2">
    <source>
        <dbReference type="ARBA" id="ARBA00023015"/>
    </source>
</evidence>
<evidence type="ECO:0000256" key="1">
    <source>
        <dbReference type="ARBA" id="ARBA00022553"/>
    </source>
</evidence>
<dbReference type="GO" id="GO:0003677">
    <property type="term" value="F:DNA binding"/>
    <property type="evidence" value="ECO:0007669"/>
    <property type="project" value="UniProtKB-KW"/>
</dbReference>
<gene>
    <name evidence="8" type="ORF">EQM13_12335</name>
</gene>
<dbReference type="InterPro" id="IPR011006">
    <property type="entry name" value="CheY-like_superfamily"/>
</dbReference>
<dbReference type="Pfam" id="PF00196">
    <property type="entry name" value="GerE"/>
    <property type="match status" value="1"/>
</dbReference>
<evidence type="ECO:0000313" key="9">
    <source>
        <dbReference type="Proteomes" id="UP000287969"/>
    </source>
</evidence>
<name>A0A410QE24_9FIRM</name>
<accession>A0A410QE24</accession>
<dbReference type="InterPro" id="IPR001789">
    <property type="entry name" value="Sig_transdc_resp-reg_receiver"/>
</dbReference>
<evidence type="ECO:0000259" key="7">
    <source>
        <dbReference type="PROSITE" id="PS50110"/>
    </source>
</evidence>
<evidence type="ECO:0000256" key="3">
    <source>
        <dbReference type="ARBA" id="ARBA00023125"/>
    </source>
</evidence>
<dbReference type="PROSITE" id="PS50043">
    <property type="entry name" value="HTH_LUXR_2"/>
    <property type="match status" value="1"/>
</dbReference>
<dbReference type="PROSITE" id="PS00622">
    <property type="entry name" value="HTH_LUXR_1"/>
    <property type="match status" value="1"/>
</dbReference>
<dbReference type="RefSeq" id="WP_071141356.1">
    <property type="nucleotide sequence ID" value="NZ_CP035282.1"/>
</dbReference>
<dbReference type="CDD" id="cd17535">
    <property type="entry name" value="REC_NarL-like"/>
    <property type="match status" value="1"/>
</dbReference>
<evidence type="ECO:0000313" key="8">
    <source>
        <dbReference type="EMBL" id="QAT62292.1"/>
    </source>
</evidence>
<dbReference type="OrthoDB" id="9779069at2"/>
<dbReference type="Pfam" id="PF00072">
    <property type="entry name" value="Response_reg"/>
    <property type="match status" value="1"/>
</dbReference>
<keyword evidence="2" id="KW-0805">Transcription regulation</keyword>
<dbReference type="InterPro" id="IPR039420">
    <property type="entry name" value="WalR-like"/>
</dbReference>
<dbReference type="PRINTS" id="PR00038">
    <property type="entry name" value="HTHLUXR"/>
</dbReference>
<dbReference type="InterPro" id="IPR058245">
    <property type="entry name" value="NreC/VraR/RcsB-like_REC"/>
</dbReference>
<feature type="modified residue" description="4-aspartylphosphate" evidence="5">
    <location>
        <position position="58"/>
    </location>
</feature>
<dbReference type="PROSITE" id="PS50110">
    <property type="entry name" value="RESPONSE_REGULATORY"/>
    <property type="match status" value="1"/>
</dbReference>
<dbReference type="InterPro" id="IPR016032">
    <property type="entry name" value="Sig_transdc_resp-reg_C-effctor"/>
</dbReference>
<dbReference type="GO" id="GO:0000160">
    <property type="term" value="P:phosphorelay signal transduction system"/>
    <property type="evidence" value="ECO:0007669"/>
    <property type="project" value="InterPro"/>
</dbReference>
<sequence length="219" mass="24681">MKGKNITVMIADDHVLMREGLKQLLELGNNIEVIAQSGDGEETIKKAVECKPDVILLDINMPKLNGIEVLRRLKDMGQTSKIIMLTIHDAREYLFETMKIGANGYILKDSDSDSLVKAIKDVYAGKTYIQPSIASMLVDEINSKGEENKDLAKIKSLTRREYEVLTLLAEGINNKEIADKLYISEKTVKNHVSNIFKKIKVNDRIQAAIFAYKNNIKKI</sequence>
<evidence type="ECO:0000256" key="5">
    <source>
        <dbReference type="PROSITE-ProRule" id="PRU00169"/>
    </source>
</evidence>
<dbReference type="InterPro" id="IPR000792">
    <property type="entry name" value="Tscrpt_reg_LuxR_C"/>
</dbReference>
<keyword evidence="4" id="KW-0804">Transcription</keyword>
<dbReference type="GO" id="GO:0006355">
    <property type="term" value="P:regulation of DNA-templated transcription"/>
    <property type="evidence" value="ECO:0007669"/>
    <property type="project" value="InterPro"/>
</dbReference>
<feature type="domain" description="Response regulatory" evidence="7">
    <location>
        <begin position="7"/>
        <end position="123"/>
    </location>
</feature>
<organism evidence="8 9">
    <name type="scientific">Acidilutibacter cellobiosedens</name>
    <dbReference type="NCBI Taxonomy" id="2507161"/>
    <lineage>
        <taxon>Bacteria</taxon>
        <taxon>Bacillati</taxon>
        <taxon>Bacillota</taxon>
        <taxon>Tissierellia</taxon>
        <taxon>Tissierellales</taxon>
        <taxon>Acidilutibacteraceae</taxon>
        <taxon>Acidilutibacter</taxon>
    </lineage>
</organism>
<reference evidence="9" key="1">
    <citation type="submission" date="2019-01" db="EMBL/GenBank/DDBJ databases">
        <title>Draft genomes of a novel of Sporanaerobacter strains.</title>
        <authorList>
            <person name="Ma S."/>
        </authorList>
    </citation>
    <scope>NUCLEOTIDE SEQUENCE [LARGE SCALE GENOMIC DNA]</scope>
    <source>
        <strain evidence="9">NJN-17</strain>
    </source>
</reference>
<dbReference type="AlphaFoldDB" id="A0A410QE24"/>
<protein>
    <submittedName>
        <fullName evidence="8">Response regulator transcription factor</fullName>
    </submittedName>
</protein>
<dbReference type="SUPFAM" id="SSF52172">
    <property type="entry name" value="CheY-like"/>
    <property type="match status" value="1"/>
</dbReference>
<dbReference type="Proteomes" id="UP000287969">
    <property type="component" value="Chromosome"/>
</dbReference>
<keyword evidence="9" id="KW-1185">Reference proteome</keyword>
<dbReference type="CDD" id="cd06170">
    <property type="entry name" value="LuxR_C_like"/>
    <property type="match status" value="1"/>
</dbReference>
<dbReference type="EMBL" id="CP035282">
    <property type="protein sequence ID" value="QAT62292.1"/>
    <property type="molecule type" value="Genomic_DNA"/>
</dbReference>
<dbReference type="PANTHER" id="PTHR43214">
    <property type="entry name" value="TWO-COMPONENT RESPONSE REGULATOR"/>
    <property type="match status" value="1"/>
</dbReference>
<proteinExistence type="predicted"/>
<keyword evidence="1 5" id="KW-0597">Phosphoprotein</keyword>
<dbReference type="SMART" id="SM00448">
    <property type="entry name" value="REC"/>
    <property type="match status" value="1"/>
</dbReference>
<keyword evidence="3" id="KW-0238">DNA-binding</keyword>
<evidence type="ECO:0000256" key="4">
    <source>
        <dbReference type="ARBA" id="ARBA00023163"/>
    </source>
</evidence>
<dbReference type="Gene3D" id="3.40.50.2300">
    <property type="match status" value="1"/>
</dbReference>
<dbReference type="KEGG" id="spoa:EQM13_12335"/>
<feature type="domain" description="HTH luxR-type" evidence="6">
    <location>
        <begin position="150"/>
        <end position="215"/>
    </location>
</feature>
<dbReference type="SUPFAM" id="SSF46894">
    <property type="entry name" value="C-terminal effector domain of the bipartite response regulators"/>
    <property type="match status" value="1"/>
</dbReference>
<evidence type="ECO:0000259" key="6">
    <source>
        <dbReference type="PROSITE" id="PS50043"/>
    </source>
</evidence>